<feature type="compositionally biased region" description="Basic and acidic residues" evidence="1">
    <location>
        <begin position="265"/>
        <end position="281"/>
    </location>
</feature>
<feature type="compositionally biased region" description="Basic and acidic residues" evidence="1">
    <location>
        <begin position="500"/>
        <end position="521"/>
    </location>
</feature>
<dbReference type="PROSITE" id="PS50812">
    <property type="entry name" value="PWWP"/>
    <property type="match status" value="1"/>
</dbReference>
<dbReference type="RefSeq" id="XP_033688469.1">
    <property type="nucleotide sequence ID" value="XM_033834713.1"/>
</dbReference>
<evidence type="ECO:0000313" key="3">
    <source>
        <dbReference type="EMBL" id="KAF2253465.1"/>
    </source>
</evidence>
<dbReference type="Gene3D" id="2.30.30.140">
    <property type="match status" value="1"/>
</dbReference>
<sequence>MADEANAPVGTDAPMPVEEPTRPAEAPEGAAVAEAKPGDGGDVVPAVDDAEVPKTVAAAEDQAAKDETTTDAKPDTTETGADGDAAPVADASATNGTPASKKANNNRRKSTGGSIPEHKKKTPNKKKKTPELHLDTQPGDMWMVAMRGYQPWPVVICDEEMLPESLLSKRPVSAKRLDGTYRDDFLEGGKNAKDRRYPIMFLGTNEFAWQVNTELLPFDLEDVKKQVEDGNSQKKNKALWDAYVVASENHDLPWFKDMLANHEQAMQEDHEAKQRKAEEKAKKGKRKSSVAEESEDVEMEDADDDAAPSAKKAKASKKRKKDDESDGEPEKPAKTPKTKLKLTNKPKEASTTKPKKESKPKKAKASESDEAEAAPAEEPPMTEEERLQKREKLVLYLRHRLQKGFLSRDQAPKDEDMPNMSSHLKQLEELENLEAEVIKNTKVHKVLKAIIKLNSIPKEEDFNFKHRSNNLLTKWSGALAADTEATTGDASAVAPTTNGVKHDEEKKSEPPAAEKSEEKEAPAAPEAAKQADGDGDVSMAEAKEDAPAVKADAPASPGAVAKPTETVAT</sequence>
<dbReference type="InterPro" id="IPR026093">
    <property type="entry name" value="MGARP"/>
</dbReference>
<dbReference type="OrthoDB" id="62853at2759"/>
<feature type="compositionally biased region" description="Basic residues" evidence="1">
    <location>
        <begin position="118"/>
        <end position="128"/>
    </location>
</feature>
<dbReference type="InterPro" id="IPR000313">
    <property type="entry name" value="PWWP_dom"/>
</dbReference>
<feature type="compositionally biased region" description="Basic and acidic residues" evidence="1">
    <location>
        <begin position="62"/>
        <end position="76"/>
    </location>
</feature>
<dbReference type="Pfam" id="PF00855">
    <property type="entry name" value="PWWP"/>
    <property type="match status" value="1"/>
</dbReference>
<feature type="compositionally biased region" description="Polar residues" evidence="1">
    <location>
        <begin position="484"/>
        <end position="499"/>
    </location>
</feature>
<dbReference type="GO" id="GO:0005739">
    <property type="term" value="C:mitochondrion"/>
    <property type="evidence" value="ECO:0007669"/>
    <property type="project" value="InterPro"/>
</dbReference>
<feature type="region of interest" description="Disordered" evidence="1">
    <location>
        <begin position="1"/>
        <end position="134"/>
    </location>
</feature>
<reference evidence="3" key="1">
    <citation type="journal article" date="2020" name="Stud. Mycol.">
        <title>101 Dothideomycetes genomes: a test case for predicting lifestyles and emergence of pathogens.</title>
        <authorList>
            <person name="Haridas S."/>
            <person name="Albert R."/>
            <person name="Binder M."/>
            <person name="Bloem J."/>
            <person name="Labutti K."/>
            <person name="Salamov A."/>
            <person name="Andreopoulos B."/>
            <person name="Baker S."/>
            <person name="Barry K."/>
            <person name="Bills G."/>
            <person name="Bluhm B."/>
            <person name="Cannon C."/>
            <person name="Castanera R."/>
            <person name="Culley D."/>
            <person name="Daum C."/>
            <person name="Ezra D."/>
            <person name="Gonzalez J."/>
            <person name="Henrissat B."/>
            <person name="Kuo A."/>
            <person name="Liang C."/>
            <person name="Lipzen A."/>
            <person name="Lutzoni F."/>
            <person name="Magnuson J."/>
            <person name="Mondo S."/>
            <person name="Nolan M."/>
            <person name="Ohm R."/>
            <person name="Pangilinan J."/>
            <person name="Park H.-J."/>
            <person name="Ramirez L."/>
            <person name="Alfaro M."/>
            <person name="Sun H."/>
            <person name="Tritt A."/>
            <person name="Yoshinaga Y."/>
            <person name="Zwiers L.-H."/>
            <person name="Turgeon B."/>
            <person name="Goodwin S."/>
            <person name="Spatafora J."/>
            <person name="Crous P."/>
            <person name="Grigoriev I."/>
        </authorList>
    </citation>
    <scope>NUCLEOTIDE SEQUENCE</scope>
    <source>
        <strain evidence="3">CBS 122368</strain>
    </source>
</reference>
<feature type="region of interest" description="Disordered" evidence="1">
    <location>
        <begin position="484"/>
        <end position="569"/>
    </location>
</feature>
<feature type="domain" description="PWWP" evidence="2">
    <location>
        <begin position="138"/>
        <end position="221"/>
    </location>
</feature>
<name>A0A6A6ISD2_9PLEO</name>
<dbReference type="PANTHER" id="PTHR22910">
    <property type="entry name" value="PROTEIN MGARP"/>
    <property type="match status" value="1"/>
</dbReference>
<gene>
    <name evidence="3" type="ORF">BU26DRAFT_588412</name>
</gene>
<dbReference type="SUPFAM" id="SSF63748">
    <property type="entry name" value="Tudor/PWWP/MBT"/>
    <property type="match status" value="1"/>
</dbReference>
<protein>
    <recommendedName>
        <fullName evidence="2">PWWP domain-containing protein</fullName>
    </recommendedName>
</protein>
<dbReference type="PANTHER" id="PTHR22910:SF6">
    <property type="entry name" value="PROTEIN MGARP"/>
    <property type="match status" value="1"/>
</dbReference>
<proteinExistence type="predicted"/>
<feature type="region of interest" description="Disordered" evidence="1">
    <location>
        <begin position="265"/>
        <end position="387"/>
    </location>
</feature>
<evidence type="ECO:0000256" key="1">
    <source>
        <dbReference type="SAM" id="MobiDB-lite"/>
    </source>
</evidence>
<feature type="compositionally biased region" description="Acidic residues" evidence="1">
    <location>
        <begin position="292"/>
        <end position="306"/>
    </location>
</feature>
<dbReference type="SMART" id="SM00293">
    <property type="entry name" value="PWWP"/>
    <property type="match status" value="1"/>
</dbReference>
<feature type="compositionally biased region" description="Low complexity" evidence="1">
    <location>
        <begin position="77"/>
        <end position="93"/>
    </location>
</feature>
<accession>A0A6A6ISD2</accession>
<evidence type="ECO:0000313" key="4">
    <source>
        <dbReference type="Proteomes" id="UP000800094"/>
    </source>
</evidence>
<dbReference type="Proteomes" id="UP000800094">
    <property type="component" value="Unassembled WGS sequence"/>
</dbReference>
<dbReference type="EMBL" id="ML987191">
    <property type="protein sequence ID" value="KAF2253465.1"/>
    <property type="molecule type" value="Genomic_DNA"/>
</dbReference>
<feature type="compositionally biased region" description="Basic residues" evidence="1">
    <location>
        <begin position="311"/>
        <end position="320"/>
    </location>
</feature>
<feature type="compositionally biased region" description="Low complexity" evidence="1">
    <location>
        <begin position="23"/>
        <end position="35"/>
    </location>
</feature>
<organism evidence="3 4">
    <name type="scientific">Trematosphaeria pertusa</name>
    <dbReference type="NCBI Taxonomy" id="390896"/>
    <lineage>
        <taxon>Eukaryota</taxon>
        <taxon>Fungi</taxon>
        <taxon>Dikarya</taxon>
        <taxon>Ascomycota</taxon>
        <taxon>Pezizomycotina</taxon>
        <taxon>Dothideomycetes</taxon>
        <taxon>Pleosporomycetidae</taxon>
        <taxon>Pleosporales</taxon>
        <taxon>Massarineae</taxon>
        <taxon>Trematosphaeriaceae</taxon>
        <taxon>Trematosphaeria</taxon>
    </lineage>
</organism>
<keyword evidence="4" id="KW-1185">Reference proteome</keyword>
<feature type="compositionally biased region" description="Basic and acidic residues" evidence="1">
    <location>
        <begin position="345"/>
        <end position="357"/>
    </location>
</feature>
<feature type="compositionally biased region" description="Basic residues" evidence="1">
    <location>
        <begin position="334"/>
        <end position="344"/>
    </location>
</feature>
<dbReference type="AlphaFoldDB" id="A0A6A6ISD2"/>
<evidence type="ECO:0000259" key="2">
    <source>
        <dbReference type="PROSITE" id="PS50812"/>
    </source>
</evidence>
<feature type="compositionally biased region" description="Low complexity" evidence="1">
    <location>
        <begin position="42"/>
        <end position="61"/>
    </location>
</feature>
<dbReference type="GeneID" id="54588043"/>